<feature type="compositionally biased region" description="Basic and acidic residues" evidence="1">
    <location>
        <begin position="53"/>
        <end position="63"/>
    </location>
</feature>
<evidence type="ECO:0000256" key="1">
    <source>
        <dbReference type="SAM" id="MobiDB-lite"/>
    </source>
</evidence>
<name>A0A318T2G6_9HYPH</name>
<keyword evidence="2" id="KW-0131">Cell cycle</keyword>
<feature type="compositionally biased region" description="Basic and acidic residues" evidence="1">
    <location>
        <begin position="113"/>
        <end position="131"/>
    </location>
</feature>
<dbReference type="OrthoDB" id="7161229at2"/>
<feature type="compositionally biased region" description="Basic and acidic residues" evidence="1">
    <location>
        <begin position="215"/>
        <end position="235"/>
    </location>
</feature>
<proteinExistence type="predicted"/>
<keyword evidence="3" id="KW-1185">Reference proteome</keyword>
<dbReference type="Gene3D" id="3.30.1150.10">
    <property type="match status" value="1"/>
</dbReference>
<feature type="compositionally biased region" description="Basic and acidic residues" evidence="1">
    <location>
        <begin position="143"/>
        <end position="176"/>
    </location>
</feature>
<accession>A0A318T2G6</accession>
<organism evidence="2 3">
    <name type="scientific">Phyllobacterium leguminum</name>
    <dbReference type="NCBI Taxonomy" id="314237"/>
    <lineage>
        <taxon>Bacteria</taxon>
        <taxon>Pseudomonadati</taxon>
        <taxon>Pseudomonadota</taxon>
        <taxon>Alphaproteobacteria</taxon>
        <taxon>Hyphomicrobiales</taxon>
        <taxon>Phyllobacteriaceae</taxon>
        <taxon>Phyllobacterium</taxon>
    </lineage>
</organism>
<evidence type="ECO:0000313" key="2">
    <source>
        <dbReference type="EMBL" id="PYE88698.1"/>
    </source>
</evidence>
<feature type="compositionally biased region" description="Basic and acidic residues" evidence="1">
    <location>
        <begin position="86"/>
        <end position="102"/>
    </location>
</feature>
<protein>
    <submittedName>
        <fullName evidence="2">Cell division and transport-associated protein TolA</fullName>
    </submittedName>
</protein>
<dbReference type="RefSeq" id="WP_110750422.1">
    <property type="nucleotide sequence ID" value="NZ_QJTF01000006.1"/>
</dbReference>
<dbReference type="AlphaFoldDB" id="A0A318T2G6"/>
<dbReference type="EMBL" id="QJTF01000006">
    <property type="protein sequence ID" value="PYE88698.1"/>
    <property type="molecule type" value="Genomic_DNA"/>
</dbReference>
<comment type="caution">
    <text evidence="2">The sequence shown here is derived from an EMBL/GenBank/DDBJ whole genome shotgun (WGS) entry which is preliminary data.</text>
</comment>
<dbReference type="Proteomes" id="UP000247454">
    <property type="component" value="Unassembled WGS sequence"/>
</dbReference>
<sequence length="359" mass="37812">MKAGLTSSAILHAVILGWGLVSFSSPKPFEITDAEALPVDIVPIESITQIQQGDKKAPMKEKAAVTPTTKPKPPLENAENAGDNDIDLKTPPKPDAKPKPVETADAAKPQPKPVEKPEPIPDPKPEPKPEPKPTPVPATEVQPKPEPKQEVKPDAVAEAIEKQTESPDAEAVKLPDKVPAPDAKPKPPQAQTAKTPDRKQTEETKETASAAAKNASEEKDAIADEVKALLNREKAAGGGAKRSTEQASLGGEKNTGGSKLSQSELDALKGQISKCWNVPAGVADAQGLRVTVKMKLTETGEIEGTPEVTSAGGGDGAVSRAAAGSALRAVMRCAPYNLPRDKYDDWADVTAHFDPSEMF</sequence>
<reference evidence="2 3" key="1">
    <citation type="submission" date="2018-06" db="EMBL/GenBank/DDBJ databases">
        <title>Genomic Encyclopedia of Type Strains, Phase III (KMG-III): the genomes of soil and plant-associated and newly described type strains.</title>
        <authorList>
            <person name="Whitman W."/>
        </authorList>
    </citation>
    <scope>NUCLEOTIDE SEQUENCE [LARGE SCALE GENOMIC DNA]</scope>
    <source>
        <strain evidence="2 3">ORS 1419</strain>
    </source>
</reference>
<dbReference type="GO" id="GO:0051301">
    <property type="term" value="P:cell division"/>
    <property type="evidence" value="ECO:0007669"/>
    <property type="project" value="UniProtKB-KW"/>
</dbReference>
<dbReference type="SUPFAM" id="SSF74653">
    <property type="entry name" value="TolA/TonB C-terminal domain"/>
    <property type="match status" value="1"/>
</dbReference>
<evidence type="ECO:0000313" key="3">
    <source>
        <dbReference type="Proteomes" id="UP000247454"/>
    </source>
</evidence>
<keyword evidence="2" id="KW-0132">Cell division</keyword>
<feature type="region of interest" description="Disordered" evidence="1">
    <location>
        <begin position="49"/>
        <end position="262"/>
    </location>
</feature>
<gene>
    <name evidence="2" type="ORF">C7477_10668</name>
</gene>
<feature type="compositionally biased region" description="Basic and acidic residues" evidence="1">
    <location>
        <begin position="195"/>
        <end position="206"/>
    </location>
</feature>